<dbReference type="RefSeq" id="WP_148895620.1">
    <property type="nucleotide sequence ID" value="NZ_VNIB01000005.1"/>
</dbReference>
<dbReference type="PANTHER" id="PTHR30627">
    <property type="entry name" value="PEPTIDOGLYCAN D,D-TRANSPEPTIDASE"/>
    <property type="match status" value="1"/>
</dbReference>
<evidence type="ECO:0000256" key="4">
    <source>
        <dbReference type="ARBA" id="ARBA00012865"/>
    </source>
</evidence>
<evidence type="ECO:0000259" key="22">
    <source>
        <dbReference type="Pfam" id="PF00905"/>
    </source>
</evidence>
<dbReference type="InterPro" id="IPR005311">
    <property type="entry name" value="PBP_dimer"/>
</dbReference>
<proteinExistence type="inferred from homology"/>
<evidence type="ECO:0000256" key="14">
    <source>
        <dbReference type="ARBA" id="ARBA00022989"/>
    </source>
</evidence>
<keyword evidence="7" id="KW-0121">Carboxypeptidase</keyword>
<dbReference type="GO" id="GO:0009252">
    <property type="term" value="P:peptidoglycan biosynthetic process"/>
    <property type="evidence" value="ECO:0007669"/>
    <property type="project" value="UniProtKB-KW"/>
</dbReference>
<dbReference type="GO" id="GO:0017001">
    <property type="term" value="P:antibiotic catabolic process"/>
    <property type="evidence" value="ECO:0007669"/>
    <property type="project" value="InterPro"/>
</dbReference>
<comment type="subcellular location">
    <subcellularLocation>
        <location evidence="2">Cell membrane</location>
    </subcellularLocation>
    <subcellularLocation>
        <location evidence="1">Membrane</location>
        <topology evidence="1">Single-pass membrane protein</topology>
    </subcellularLocation>
</comment>
<protein>
    <recommendedName>
        <fullName evidence="4 19">Beta-lactamase</fullName>
        <ecNumber evidence="4 19">3.5.2.6</ecNumber>
    </recommendedName>
</protein>
<keyword evidence="25" id="KW-1185">Reference proteome</keyword>
<dbReference type="Gene3D" id="3.40.710.10">
    <property type="entry name" value="DD-peptidase/beta-lactamase superfamily"/>
    <property type="match status" value="1"/>
</dbReference>
<evidence type="ECO:0000256" key="13">
    <source>
        <dbReference type="ARBA" id="ARBA00022984"/>
    </source>
</evidence>
<evidence type="ECO:0000256" key="2">
    <source>
        <dbReference type="ARBA" id="ARBA00004236"/>
    </source>
</evidence>
<evidence type="ECO:0000259" key="23">
    <source>
        <dbReference type="Pfam" id="PF03717"/>
    </source>
</evidence>
<evidence type="ECO:0000256" key="15">
    <source>
        <dbReference type="ARBA" id="ARBA00023136"/>
    </source>
</evidence>
<keyword evidence="11 19" id="KW-0378">Hydrolase</keyword>
<dbReference type="Proteomes" id="UP000324159">
    <property type="component" value="Unassembled WGS sequence"/>
</dbReference>
<keyword evidence="14 21" id="KW-1133">Transmembrane helix</keyword>
<dbReference type="InterPro" id="IPR017790">
    <property type="entry name" value="Penicillin-binding_protein_2"/>
</dbReference>
<dbReference type="GO" id="GO:0008658">
    <property type="term" value="F:penicillin binding"/>
    <property type="evidence" value="ECO:0007669"/>
    <property type="project" value="InterPro"/>
</dbReference>
<feature type="domain" description="Penicillin-binding protein dimerisation" evidence="23">
    <location>
        <begin position="60"/>
        <end position="229"/>
    </location>
</feature>
<feature type="active site" description="Acyl-ester intermediate" evidence="18">
    <location>
        <position position="322"/>
    </location>
</feature>
<dbReference type="AlphaFoldDB" id="A0A5D3WIH7"/>
<dbReference type="GO" id="GO:0071972">
    <property type="term" value="F:peptidoglycan L,D-transpeptidase activity"/>
    <property type="evidence" value="ECO:0007669"/>
    <property type="project" value="TreeGrafter"/>
</dbReference>
<dbReference type="InterPro" id="IPR036138">
    <property type="entry name" value="PBP_dimer_sf"/>
</dbReference>
<evidence type="ECO:0000256" key="11">
    <source>
        <dbReference type="ARBA" id="ARBA00022801"/>
    </source>
</evidence>
<keyword evidence="10" id="KW-0732">Signal</keyword>
<sequence length="623" mass="69882">MGLNTGWDADPVHPRRLLYLAVAALLVFSLLLARLWYLQVISGDRYRQLSEKNRIRYLSIPASRGPVLDRYGRMLIDNRPAFAISVLRQDVTDSQQLLENLSGYLHLPVEELLRRWREGLRLPPYRPVRLADDVSRDIMEQIQEHSGEMPGVLVEVHPVRAYPEGDLAAHLFGYVGEVTEKELDSLADRGYRPGDFVGKRGLEKELEPYLRGIDGERLLEVDVRGKRMRILQTREPQPGHRVFLTIDRDLQRAAEKAFGEESGAAVAIDVRTGEVLAFVNRPAFDPAQFARGISVEEWKRLVDDPRRPLQNKAISGLYPPGSTFKIVTALAALQAGIATPGTTIDCEGEIELGDRVFRCWKKKGHGPTDLKKALRESCDVWFYRVALELGIDRLSKMAFDLGLGAPTGIGLSGEKRGLIPTREWKRKRFGQRWYDGETVIAAIGQGYVLATPVQLAVMTAAIANGGKVLRPELVYRIETMDGEAVFRRETDVVRQVDLGARALQAVRRGLVAVVNEPHGTGWATRLRQIEVAGKTGTSQVVRRKSNEEEEREKDRDRTPWRFRDHALFVGYAPADEPRIAVAVVVEHGRHGSTAAAPIARAIFRSYFHLADGEEMENPGYLGD</sequence>
<keyword evidence="17" id="KW-0961">Cell wall biogenesis/degradation</keyword>
<evidence type="ECO:0000256" key="16">
    <source>
        <dbReference type="ARBA" id="ARBA00023251"/>
    </source>
</evidence>
<dbReference type="SUPFAM" id="SSF56601">
    <property type="entry name" value="beta-lactamase/transpeptidase-like"/>
    <property type="match status" value="1"/>
</dbReference>
<dbReference type="SUPFAM" id="SSF56519">
    <property type="entry name" value="Penicillin binding protein dimerisation domain"/>
    <property type="match status" value="1"/>
</dbReference>
<evidence type="ECO:0000256" key="6">
    <source>
        <dbReference type="ARBA" id="ARBA00022519"/>
    </source>
</evidence>
<evidence type="ECO:0000256" key="12">
    <source>
        <dbReference type="ARBA" id="ARBA00022960"/>
    </source>
</evidence>
<comment type="similarity">
    <text evidence="3 19">Belongs to the class-D beta-lactamase family.</text>
</comment>
<dbReference type="InterPro" id="IPR012338">
    <property type="entry name" value="Beta-lactam/transpept-like"/>
</dbReference>
<evidence type="ECO:0000256" key="8">
    <source>
        <dbReference type="ARBA" id="ARBA00022670"/>
    </source>
</evidence>
<reference evidence="24 25" key="1">
    <citation type="submission" date="2019-07" db="EMBL/GenBank/DDBJ databases">
        <title>Genomic Encyclopedia of Type Strains, Phase IV (KMG-IV): sequencing the most valuable type-strain genomes for metagenomic binning, comparative biology and taxonomic classification.</title>
        <authorList>
            <person name="Goeker M."/>
        </authorList>
    </citation>
    <scope>NUCLEOTIDE SEQUENCE [LARGE SCALE GENOMIC DNA]</scope>
    <source>
        <strain evidence="24 25">SS015</strain>
    </source>
</reference>
<evidence type="ECO:0000313" key="25">
    <source>
        <dbReference type="Proteomes" id="UP000324159"/>
    </source>
</evidence>
<keyword evidence="16 19" id="KW-0046">Antibiotic resistance</keyword>
<dbReference type="InterPro" id="IPR002137">
    <property type="entry name" value="Beta-lactam_class-D_AS"/>
</dbReference>
<dbReference type="Pfam" id="PF00905">
    <property type="entry name" value="Transpeptidase"/>
    <property type="match status" value="1"/>
</dbReference>
<dbReference type="Pfam" id="PF03717">
    <property type="entry name" value="PBP_dimer"/>
    <property type="match status" value="1"/>
</dbReference>
<dbReference type="EC" id="3.5.2.6" evidence="4 19"/>
<dbReference type="GO" id="GO:0046677">
    <property type="term" value="P:response to antibiotic"/>
    <property type="evidence" value="ECO:0007669"/>
    <property type="project" value="UniProtKB-UniRule"/>
</dbReference>
<dbReference type="Gene3D" id="3.90.1310.10">
    <property type="entry name" value="Penicillin-binding protein 2a (Domain 2)"/>
    <property type="match status" value="1"/>
</dbReference>
<keyword evidence="8" id="KW-0645">Protease</keyword>
<dbReference type="InterPro" id="IPR001460">
    <property type="entry name" value="PCN-bd_Tpept"/>
</dbReference>
<gene>
    <name evidence="24" type="ORF">EDC39_10541</name>
</gene>
<feature type="domain" description="Penicillin-binding protein transpeptidase" evidence="22">
    <location>
        <begin position="263"/>
        <end position="603"/>
    </location>
</feature>
<evidence type="ECO:0000256" key="18">
    <source>
        <dbReference type="PIRSR" id="PIRSR602137-50"/>
    </source>
</evidence>
<keyword evidence="13" id="KW-0573">Peptidoglycan synthesis</keyword>
<keyword evidence="12" id="KW-0133">Cell shape</keyword>
<evidence type="ECO:0000256" key="3">
    <source>
        <dbReference type="ARBA" id="ARBA00007898"/>
    </source>
</evidence>
<dbReference type="InterPro" id="IPR050515">
    <property type="entry name" value="Beta-lactam/transpept"/>
</dbReference>
<dbReference type="GO" id="GO:0009002">
    <property type="term" value="F:serine-type D-Ala-D-Ala carboxypeptidase activity"/>
    <property type="evidence" value="ECO:0007669"/>
    <property type="project" value="InterPro"/>
</dbReference>
<dbReference type="GO" id="GO:0008800">
    <property type="term" value="F:beta-lactamase activity"/>
    <property type="evidence" value="ECO:0007669"/>
    <property type="project" value="UniProtKB-UniRule"/>
</dbReference>
<evidence type="ECO:0000256" key="9">
    <source>
        <dbReference type="ARBA" id="ARBA00022692"/>
    </source>
</evidence>
<dbReference type="PANTHER" id="PTHR30627:SF2">
    <property type="entry name" value="PEPTIDOGLYCAN D,D-TRANSPEPTIDASE MRDA"/>
    <property type="match status" value="1"/>
</dbReference>
<dbReference type="GO" id="GO:0005886">
    <property type="term" value="C:plasma membrane"/>
    <property type="evidence" value="ECO:0007669"/>
    <property type="project" value="UniProtKB-SubCell"/>
</dbReference>
<feature type="modified residue" description="N6-carboxylysine" evidence="18">
    <location>
        <position position="325"/>
    </location>
</feature>
<dbReference type="OrthoDB" id="9766847at2"/>
<evidence type="ECO:0000313" key="24">
    <source>
        <dbReference type="EMBL" id="TYO98679.1"/>
    </source>
</evidence>
<dbReference type="PROSITE" id="PS00337">
    <property type="entry name" value="BETA_LACTAMASE_D"/>
    <property type="match status" value="1"/>
</dbReference>
<keyword evidence="9 21" id="KW-0812">Transmembrane</keyword>
<dbReference type="NCBIfam" id="TIGR03423">
    <property type="entry name" value="pbp2_mrdA"/>
    <property type="match status" value="1"/>
</dbReference>
<dbReference type="Gene3D" id="3.30.1390.30">
    <property type="entry name" value="Penicillin-binding protein 2a, domain 3"/>
    <property type="match status" value="1"/>
</dbReference>
<name>A0A5D3WIH7_9BACT</name>
<feature type="region of interest" description="Disordered" evidence="20">
    <location>
        <begin position="537"/>
        <end position="557"/>
    </location>
</feature>
<keyword evidence="24" id="KW-0808">Transferase</keyword>
<comment type="caution">
    <text evidence="24">The sequence shown here is derived from an EMBL/GenBank/DDBJ whole genome shotgun (WGS) entry which is preliminary data.</text>
</comment>
<dbReference type="GO" id="GO:0008360">
    <property type="term" value="P:regulation of cell shape"/>
    <property type="evidence" value="ECO:0007669"/>
    <property type="project" value="UniProtKB-KW"/>
</dbReference>
<keyword evidence="5" id="KW-1003">Cell membrane</keyword>
<evidence type="ECO:0000256" key="5">
    <source>
        <dbReference type="ARBA" id="ARBA00022475"/>
    </source>
</evidence>
<evidence type="ECO:0000256" key="21">
    <source>
        <dbReference type="SAM" id="Phobius"/>
    </source>
</evidence>
<accession>A0A5D3WIH7</accession>
<evidence type="ECO:0000256" key="10">
    <source>
        <dbReference type="ARBA" id="ARBA00022729"/>
    </source>
</evidence>
<feature type="transmembrane region" description="Helical" evidence="21">
    <location>
        <begin position="17"/>
        <end position="37"/>
    </location>
</feature>
<evidence type="ECO:0000256" key="20">
    <source>
        <dbReference type="SAM" id="MobiDB-lite"/>
    </source>
</evidence>
<keyword evidence="6" id="KW-0997">Cell inner membrane</keyword>
<evidence type="ECO:0000256" key="17">
    <source>
        <dbReference type="ARBA" id="ARBA00023316"/>
    </source>
</evidence>
<dbReference type="FunFam" id="3.40.710.10:FF:000024">
    <property type="entry name" value="Penicillin-binding protein 2"/>
    <property type="match status" value="1"/>
</dbReference>
<dbReference type="GO" id="GO:0016740">
    <property type="term" value="F:transferase activity"/>
    <property type="evidence" value="ECO:0007669"/>
    <property type="project" value="UniProtKB-KW"/>
</dbReference>
<comment type="catalytic activity">
    <reaction evidence="19">
        <text>a beta-lactam + H2O = a substituted beta-amino acid</text>
        <dbReference type="Rhea" id="RHEA:20401"/>
        <dbReference type="ChEBI" id="CHEBI:15377"/>
        <dbReference type="ChEBI" id="CHEBI:35627"/>
        <dbReference type="ChEBI" id="CHEBI:140347"/>
        <dbReference type="EC" id="3.5.2.6"/>
    </reaction>
</comment>
<organism evidence="24 25">
    <name type="scientific">Geothermobacter ehrlichii</name>
    <dbReference type="NCBI Taxonomy" id="213224"/>
    <lineage>
        <taxon>Bacteria</taxon>
        <taxon>Pseudomonadati</taxon>
        <taxon>Thermodesulfobacteriota</taxon>
        <taxon>Desulfuromonadia</taxon>
        <taxon>Desulfuromonadales</taxon>
        <taxon>Geothermobacteraceae</taxon>
        <taxon>Geothermobacter</taxon>
    </lineage>
</organism>
<keyword evidence="15 21" id="KW-0472">Membrane</keyword>
<evidence type="ECO:0000256" key="19">
    <source>
        <dbReference type="RuleBase" id="RU361140"/>
    </source>
</evidence>
<dbReference type="GO" id="GO:0071555">
    <property type="term" value="P:cell wall organization"/>
    <property type="evidence" value="ECO:0007669"/>
    <property type="project" value="UniProtKB-KW"/>
</dbReference>
<evidence type="ECO:0000256" key="7">
    <source>
        <dbReference type="ARBA" id="ARBA00022645"/>
    </source>
</evidence>
<dbReference type="GO" id="GO:0006508">
    <property type="term" value="P:proteolysis"/>
    <property type="evidence" value="ECO:0007669"/>
    <property type="project" value="UniProtKB-KW"/>
</dbReference>
<dbReference type="EMBL" id="VNIB01000005">
    <property type="protein sequence ID" value="TYO98679.1"/>
    <property type="molecule type" value="Genomic_DNA"/>
</dbReference>
<evidence type="ECO:0000256" key="1">
    <source>
        <dbReference type="ARBA" id="ARBA00004167"/>
    </source>
</evidence>